<gene>
    <name evidence="1" type="ORF">DLK05_13360</name>
</gene>
<keyword evidence="2" id="KW-1185">Reference proteome</keyword>
<dbReference type="Proteomes" id="UP000282985">
    <property type="component" value="Unassembled WGS sequence"/>
</dbReference>
<proteinExistence type="predicted"/>
<sequence length="77" mass="8480">MNLKRSIFWIGIIFISIGAQAENLLSKTSVNTSLDIVSRHLWRGYNSGTEPTLGSTLEIQSGKFTIGTWGAYSIDES</sequence>
<comment type="caution">
    <text evidence="1">The sequence shown here is derived from an EMBL/GenBank/DDBJ whole genome shotgun (WGS) entry which is preliminary data.</text>
</comment>
<evidence type="ECO:0000313" key="1">
    <source>
        <dbReference type="EMBL" id="RUT73463.1"/>
    </source>
</evidence>
<organism evidence="1 2">
    <name type="scientific">Ancylomarina longa</name>
    <dbReference type="NCBI Taxonomy" id="2487017"/>
    <lineage>
        <taxon>Bacteria</taxon>
        <taxon>Pseudomonadati</taxon>
        <taxon>Bacteroidota</taxon>
        <taxon>Bacteroidia</taxon>
        <taxon>Marinilabiliales</taxon>
        <taxon>Marinifilaceae</taxon>
        <taxon>Ancylomarina</taxon>
    </lineage>
</organism>
<dbReference type="OrthoDB" id="1065092at2"/>
<evidence type="ECO:0000313" key="2">
    <source>
        <dbReference type="Proteomes" id="UP000282985"/>
    </source>
</evidence>
<dbReference type="AlphaFoldDB" id="A0A434AGL0"/>
<protein>
    <submittedName>
        <fullName evidence="1">Uncharacterized protein</fullName>
    </submittedName>
</protein>
<dbReference type="RefSeq" id="WP_127344470.1">
    <property type="nucleotide sequence ID" value="NZ_RJJX01000021.1"/>
</dbReference>
<name>A0A434AGL0_9BACT</name>
<accession>A0A434AGL0</accession>
<reference evidence="1 2" key="1">
    <citation type="submission" date="2018-11" db="EMBL/GenBank/DDBJ databases">
        <title>Parancylomarina longa gen. nov., sp. nov., isolated from sediments of southern Okinawa.</title>
        <authorList>
            <person name="Fu T."/>
        </authorList>
    </citation>
    <scope>NUCLEOTIDE SEQUENCE [LARGE SCALE GENOMIC DNA]</scope>
    <source>
        <strain evidence="1 2">T3-2 S1-C</strain>
    </source>
</reference>
<dbReference type="EMBL" id="RJJX01000021">
    <property type="protein sequence ID" value="RUT73463.1"/>
    <property type="molecule type" value="Genomic_DNA"/>
</dbReference>